<dbReference type="Pfam" id="PF00957">
    <property type="entry name" value="Synaptobrevin"/>
    <property type="match status" value="1"/>
</dbReference>
<accession>A0A9P7V5T5</accession>
<evidence type="ECO:0000256" key="3">
    <source>
        <dbReference type="SAM" id="MobiDB-lite"/>
    </source>
</evidence>
<name>A0A9P7V5T5_9ASCO</name>
<evidence type="ECO:0000256" key="4">
    <source>
        <dbReference type="SAM" id="Phobius"/>
    </source>
</evidence>
<dbReference type="GO" id="GO:0015031">
    <property type="term" value="P:protein transport"/>
    <property type="evidence" value="ECO:0007669"/>
    <property type="project" value="UniProtKB-KW"/>
</dbReference>
<keyword evidence="4" id="KW-0812">Transmembrane</keyword>
<feature type="domain" description="V-SNARE coiled-coil homology" evidence="5">
    <location>
        <begin position="201"/>
        <end position="261"/>
    </location>
</feature>
<dbReference type="OrthoDB" id="190375at2759"/>
<protein>
    <recommendedName>
        <fullName evidence="5">V-SNARE coiled-coil homology domain-containing protein</fullName>
    </recommendedName>
</protein>
<keyword evidence="1" id="KW-0813">Transport</keyword>
<keyword evidence="4" id="KW-1133">Transmembrane helix</keyword>
<dbReference type="GO" id="GO:0016020">
    <property type="term" value="C:membrane"/>
    <property type="evidence" value="ECO:0007669"/>
    <property type="project" value="InterPro"/>
</dbReference>
<dbReference type="InterPro" id="IPR051097">
    <property type="entry name" value="Synaptobrevin-like_transport"/>
</dbReference>
<dbReference type="InterPro" id="IPR042855">
    <property type="entry name" value="V_SNARE_CC"/>
</dbReference>
<evidence type="ECO:0000256" key="2">
    <source>
        <dbReference type="PROSITE-ProRule" id="PRU00290"/>
    </source>
</evidence>
<gene>
    <name evidence="6" type="ORF">KQ657_002879</name>
</gene>
<evidence type="ECO:0000313" key="7">
    <source>
        <dbReference type="Proteomes" id="UP000790833"/>
    </source>
</evidence>
<keyword evidence="1" id="KW-0653">Protein transport</keyword>
<dbReference type="PRINTS" id="PR00219">
    <property type="entry name" value="SYNAPTOBREVN"/>
</dbReference>
<dbReference type="Gene3D" id="1.20.5.110">
    <property type="match status" value="1"/>
</dbReference>
<proteinExistence type="predicted"/>
<sequence length="295" mass="32800">MSPPDYSKNLLYATLTVNSTTLFTYENYKLIHSITNLNCSEAISQELGLINASKTLIGSIPVSSNVKVTNTNLALYFMKKVITNGDGSNDLMTVVTIAHNSLSKTMILSVMKKIIDKYIEFRAKVDTIKGGQPSTGEFKPIMNKIIEQEERNYDLKPLVYNYGSIEPGGDRTSSNGNGIGNNNKTGNIGPGSGSDVIQPNNLLLANEEVEEVRQLMLDNINKLMSRGNRINSLVDQTDRLTTSSLVFQKKAQQIRQKMWLSKYKVMGILVSMVVFILYLIVGDLCGYPFFDRCVN</sequence>
<feature type="transmembrane region" description="Helical" evidence="4">
    <location>
        <begin position="265"/>
        <end position="290"/>
    </location>
</feature>
<dbReference type="CDD" id="cd15843">
    <property type="entry name" value="R-SNARE"/>
    <property type="match status" value="1"/>
</dbReference>
<dbReference type="GeneID" id="66116253"/>
<organism evidence="6 7">
    <name type="scientific">Scheffersomyces spartinae</name>
    <dbReference type="NCBI Taxonomy" id="45513"/>
    <lineage>
        <taxon>Eukaryota</taxon>
        <taxon>Fungi</taxon>
        <taxon>Dikarya</taxon>
        <taxon>Ascomycota</taxon>
        <taxon>Saccharomycotina</taxon>
        <taxon>Pichiomycetes</taxon>
        <taxon>Debaryomycetaceae</taxon>
        <taxon>Scheffersomyces</taxon>
    </lineage>
</organism>
<evidence type="ECO:0000256" key="1">
    <source>
        <dbReference type="ARBA" id="ARBA00022927"/>
    </source>
</evidence>
<evidence type="ECO:0000259" key="5">
    <source>
        <dbReference type="PROSITE" id="PS50892"/>
    </source>
</evidence>
<evidence type="ECO:0000313" key="6">
    <source>
        <dbReference type="EMBL" id="KAG7191743.1"/>
    </source>
</evidence>
<dbReference type="RefSeq" id="XP_043047295.1">
    <property type="nucleotide sequence ID" value="XM_043193626.1"/>
</dbReference>
<dbReference type="InterPro" id="IPR001388">
    <property type="entry name" value="Synaptobrevin-like"/>
</dbReference>
<keyword evidence="7" id="KW-1185">Reference proteome</keyword>
<comment type="caution">
    <text evidence="6">The sequence shown here is derived from an EMBL/GenBank/DDBJ whole genome shotgun (WGS) entry which is preliminary data.</text>
</comment>
<dbReference type="AlphaFoldDB" id="A0A9P7V5T5"/>
<dbReference type="PANTHER" id="PTHR21136">
    <property type="entry name" value="SNARE PROTEINS"/>
    <property type="match status" value="1"/>
</dbReference>
<dbReference type="Proteomes" id="UP000790833">
    <property type="component" value="Unassembled WGS sequence"/>
</dbReference>
<dbReference type="EMBL" id="JAHMUF010000024">
    <property type="protein sequence ID" value="KAG7191743.1"/>
    <property type="molecule type" value="Genomic_DNA"/>
</dbReference>
<feature type="region of interest" description="Disordered" evidence="3">
    <location>
        <begin position="171"/>
        <end position="193"/>
    </location>
</feature>
<dbReference type="SUPFAM" id="SSF58038">
    <property type="entry name" value="SNARE fusion complex"/>
    <property type="match status" value="1"/>
</dbReference>
<dbReference type="PANTHER" id="PTHR21136:SF168">
    <property type="entry name" value="VESICLE-ASSOCIATED MEMBRANE PROTEIN 9"/>
    <property type="match status" value="1"/>
</dbReference>
<reference evidence="6" key="1">
    <citation type="submission" date="2021-03" db="EMBL/GenBank/DDBJ databases">
        <authorList>
            <person name="Palmer J.M."/>
        </authorList>
    </citation>
    <scope>NUCLEOTIDE SEQUENCE</scope>
    <source>
        <strain evidence="6">ARV_011</strain>
    </source>
</reference>
<dbReference type="GO" id="GO:0016192">
    <property type="term" value="P:vesicle-mediated transport"/>
    <property type="evidence" value="ECO:0007669"/>
    <property type="project" value="InterPro"/>
</dbReference>
<keyword evidence="2" id="KW-0175">Coiled coil</keyword>
<keyword evidence="4" id="KW-0472">Membrane</keyword>
<dbReference type="PROSITE" id="PS50892">
    <property type="entry name" value="V_SNARE"/>
    <property type="match status" value="1"/>
</dbReference>